<keyword evidence="1" id="KW-0723">Serine/threonine-protein kinase</keyword>
<evidence type="ECO:0000256" key="3">
    <source>
        <dbReference type="ARBA" id="ARBA00022741"/>
    </source>
</evidence>
<dbReference type="Gene3D" id="3.30.200.20">
    <property type="entry name" value="Phosphorylase Kinase, domain 1"/>
    <property type="match status" value="1"/>
</dbReference>
<dbReference type="Proteomes" id="UP001139887">
    <property type="component" value="Unassembled WGS sequence"/>
</dbReference>
<feature type="region of interest" description="Disordered" evidence="8">
    <location>
        <begin position="687"/>
        <end position="706"/>
    </location>
</feature>
<keyword evidence="5" id="KW-0067">ATP-binding</keyword>
<evidence type="ECO:0000256" key="5">
    <source>
        <dbReference type="ARBA" id="ARBA00022840"/>
    </source>
</evidence>
<organism evidence="10 11">
    <name type="scientific">Coemansia brasiliensis</name>
    <dbReference type="NCBI Taxonomy" id="2650707"/>
    <lineage>
        <taxon>Eukaryota</taxon>
        <taxon>Fungi</taxon>
        <taxon>Fungi incertae sedis</taxon>
        <taxon>Zoopagomycota</taxon>
        <taxon>Kickxellomycotina</taxon>
        <taxon>Kickxellomycetes</taxon>
        <taxon>Kickxellales</taxon>
        <taxon>Kickxellaceae</taxon>
        <taxon>Coemansia</taxon>
    </lineage>
</organism>
<dbReference type="GO" id="GO:0060237">
    <property type="term" value="P:regulation of fungal-type cell wall organization"/>
    <property type="evidence" value="ECO:0007669"/>
    <property type="project" value="TreeGrafter"/>
</dbReference>
<proteinExistence type="inferred from homology"/>
<keyword evidence="7" id="KW-0472">Membrane</keyword>
<keyword evidence="3" id="KW-0547">Nucleotide-binding</keyword>
<dbReference type="GO" id="GO:0042407">
    <property type="term" value="P:cristae formation"/>
    <property type="evidence" value="ECO:0007669"/>
    <property type="project" value="InterPro"/>
</dbReference>
<dbReference type="Gene3D" id="1.10.510.10">
    <property type="entry name" value="Transferase(Phosphotransferase) domain 1"/>
    <property type="match status" value="1"/>
</dbReference>
<evidence type="ECO:0000256" key="8">
    <source>
        <dbReference type="SAM" id="MobiDB-lite"/>
    </source>
</evidence>
<comment type="function">
    <text evidence="7">Component of the MICOS complex, a large protein complex of the mitochondrial inner membrane that plays crucial roles in the maintenance of crista junctions, inner membrane architecture, and formation of contact sites to the outer membrane.</text>
</comment>
<dbReference type="GO" id="GO:0004674">
    <property type="term" value="F:protein serine/threonine kinase activity"/>
    <property type="evidence" value="ECO:0007669"/>
    <property type="project" value="UniProtKB-KW"/>
</dbReference>
<evidence type="ECO:0000256" key="6">
    <source>
        <dbReference type="ARBA" id="ARBA00038035"/>
    </source>
</evidence>
<evidence type="ECO:0000256" key="2">
    <source>
        <dbReference type="ARBA" id="ARBA00022679"/>
    </source>
</evidence>
<comment type="similarity">
    <text evidence="6">Belongs to the protein kinase superfamily. STE Ser/Thr protein kinase family. MAP kinase kinase subfamily.</text>
</comment>
<dbReference type="PROSITE" id="PS00108">
    <property type="entry name" value="PROTEIN_KINASE_ST"/>
    <property type="match status" value="1"/>
</dbReference>
<keyword evidence="7" id="KW-0496">Mitochondrion</keyword>
<dbReference type="PROSITE" id="PS50011">
    <property type="entry name" value="PROTEIN_KINASE_DOM"/>
    <property type="match status" value="1"/>
</dbReference>
<dbReference type="InterPro" id="IPR019166">
    <property type="entry name" value="MIC26/MIC27"/>
</dbReference>
<feature type="region of interest" description="Disordered" evidence="8">
    <location>
        <begin position="1"/>
        <end position="44"/>
    </location>
</feature>
<comment type="subcellular location">
    <subcellularLocation>
        <location evidence="7">Mitochondrion inner membrane</location>
    </subcellularLocation>
</comment>
<dbReference type="FunFam" id="1.10.510.10:FF:000263">
    <property type="entry name" value="MAP kinase skh1/pek1"/>
    <property type="match status" value="1"/>
</dbReference>
<dbReference type="FunFam" id="3.30.200.20:FF:000040">
    <property type="entry name" value="Dual specificity mitogen-activated protein kinase kinase"/>
    <property type="match status" value="1"/>
</dbReference>
<evidence type="ECO:0000256" key="1">
    <source>
        <dbReference type="ARBA" id="ARBA00022527"/>
    </source>
</evidence>
<evidence type="ECO:0000256" key="4">
    <source>
        <dbReference type="ARBA" id="ARBA00022777"/>
    </source>
</evidence>
<dbReference type="GO" id="GO:0005524">
    <property type="term" value="F:ATP binding"/>
    <property type="evidence" value="ECO:0007669"/>
    <property type="project" value="UniProtKB-KW"/>
</dbReference>
<feature type="domain" description="Protein kinase" evidence="9">
    <location>
        <begin position="142"/>
        <end position="405"/>
    </location>
</feature>
<evidence type="ECO:0000256" key="7">
    <source>
        <dbReference type="RuleBase" id="RU363021"/>
    </source>
</evidence>
<accession>A0A9W8IEI4</accession>
<sequence length="706" mass="77420">MTSLNRSNATTNRSVRPLPRLYTATTPRGQVPQPILPRLNIPQPPRVQTNNLPLAGGDQAARQQSREVHNQGLSIVTRGGGQQTASPQVLAVDTTSAMPQAVGSADIAGKLGQLNLGRGGAGTAAVREDSEEEEYALSDENINVMRKLGEGSVGTVHKIEYLPKRKIMARKLMAVYPDETNHRQIMRELKLLKQCQSPYIVKYYGAYFSADDDGQSIAICMEYCEGGSLESVYKRVAKLNAQIGEGVLGKVAVAVLNGLVHLHSYRVIHRDVKPSNILVTGRGEIKLCDFGVSGELVDSIAQTFVGTSYYMAPERIQGDRYAVQSDVWSLGLTLIEVSQNQFPFPPPGHPQLSVIELLEYIIHMPVPEMDKTKFSNECCDFVQKCLIKDPTDRPTPSMLLKHPFIVKAASKKLDLKSWIERRVVLGTGAATTALLTMQPVHLEAEKKSIYDVEETKKTASMAKALGEQTTRIAQLTGQLRQQTTCILSAAQGQAQEAVSRWISVEKKVERVVQSMVAPNEKLLPAMVYVGVGALAGPIFMRRRNVLVRMASPLVFGVGTMAYMMPGTSMTVLRGVWARYGDPEKIDQVQDWTRQAVQKLDGMQSAVVGWVEQLRLSLQEGKSIAEAVAQPQAEHVKRVVEEAAQAVPENVMVAAEKAAAENVEQAMDKTEQAADKIEKAADKIEQTINKAQDSKKQSDLPLGFKSN</sequence>
<dbReference type="OrthoDB" id="10252354at2759"/>
<protein>
    <recommendedName>
        <fullName evidence="7">MICOS complex subunit</fullName>
    </recommendedName>
</protein>
<dbReference type="InterPro" id="IPR011009">
    <property type="entry name" value="Kinase-like_dom_sf"/>
</dbReference>
<dbReference type="PANTHER" id="PTHR48013:SF6">
    <property type="entry name" value="MAP KINASE KINASE MKK1_SSP32-RELATED"/>
    <property type="match status" value="1"/>
</dbReference>
<dbReference type="InterPro" id="IPR000719">
    <property type="entry name" value="Prot_kinase_dom"/>
</dbReference>
<keyword evidence="7" id="KW-0999">Mitochondrion inner membrane</keyword>
<dbReference type="SMART" id="SM00220">
    <property type="entry name" value="S_TKc"/>
    <property type="match status" value="1"/>
</dbReference>
<comment type="caution">
    <text evidence="10">The sequence shown here is derived from an EMBL/GenBank/DDBJ whole genome shotgun (WGS) entry which is preliminary data.</text>
</comment>
<name>A0A9W8IEI4_9FUNG</name>
<evidence type="ECO:0000313" key="10">
    <source>
        <dbReference type="EMBL" id="KAJ2851432.1"/>
    </source>
</evidence>
<evidence type="ECO:0000313" key="11">
    <source>
        <dbReference type="Proteomes" id="UP001139887"/>
    </source>
</evidence>
<comment type="subunit">
    <text evidence="7">Component of the mitochondrial contact site and cristae organizing system (MICOS) complex.</text>
</comment>
<dbReference type="PANTHER" id="PTHR48013">
    <property type="entry name" value="DUAL SPECIFICITY MITOGEN-ACTIVATED PROTEIN KINASE KINASE 5-RELATED"/>
    <property type="match status" value="1"/>
</dbReference>
<dbReference type="GO" id="GO:0004708">
    <property type="term" value="F:MAP kinase kinase activity"/>
    <property type="evidence" value="ECO:0007669"/>
    <property type="project" value="TreeGrafter"/>
</dbReference>
<dbReference type="GO" id="GO:0000196">
    <property type="term" value="P:cell integrity MAPK cascade"/>
    <property type="evidence" value="ECO:0007669"/>
    <property type="project" value="TreeGrafter"/>
</dbReference>
<evidence type="ECO:0000259" key="9">
    <source>
        <dbReference type="PROSITE" id="PS50011"/>
    </source>
</evidence>
<keyword evidence="2 10" id="KW-0808">Transferase</keyword>
<feature type="compositionally biased region" description="Polar residues" evidence="8">
    <location>
        <begin position="1"/>
        <end position="14"/>
    </location>
</feature>
<dbReference type="Pfam" id="PF00069">
    <property type="entry name" value="Pkinase"/>
    <property type="match status" value="1"/>
</dbReference>
<dbReference type="SUPFAM" id="SSF56112">
    <property type="entry name" value="Protein kinase-like (PK-like)"/>
    <property type="match status" value="1"/>
</dbReference>
<dbReference type="EMBL" id="JANBUW010000012">
    <property type="protein sequence ID" value="KAJ2851432.1"/>
    <property type="molecule type" value="Genomic_DNA"/>
</dbReference>
<reference evidence="10" key="1">
    <citation type="submission" date="2022-07" db="EMBL/GenBank/DDBJ databases">
        <title>Phylogenomic reconstructions and comparative analyses of Kickxellomycotina fungi.</title>
        <authorList>
            <person name="Reynolds N.K."/>
            <person name="Stajich J.E."/>
            <person name="Barry K."/>
            <person name="Grigoriev I.V."/>
            <person name="Crous P."/>
            <person name="Smith M.E."/>
        </authorList>
    </citation>
    <scope>NUCLEOTIDE SEQUENCE</scope>
    <source>
        <strain evidence="10">NRRL 1566</strain>
    </source>
</reference>
<keyword evidence="11" id="KW-1185">Reference proteome</keyword>
<dbReference type="GO" id="GO:0061617">
    <property type="term" value="C:MICOS complex"/>
    <property type="evidence" value="ECO:0007669"/>
    <property type="project" value="UniProtKB-UniRule"/>
</dbReference>
<dbReference type="AlphaFoldDB" id="A0A9W8IEI4"/>
<dbReference type="InterPro" id="IPR008271">
    <property type="entry name" value="Ser/Thr_kinase_AS"/>
</dbReference>
<keyword evidence="4 10" id="KW-0418">Kinase</keyword>
<gene>
    <name evidence="10" type="primary">MKK1</name>
    <name evidence="10" type="ORF">IWW36_001071</name>
</gene>
<dbReference type="Pfam" id="PF09769">
    <property type="entry name" value="ApoO"/>
    <property type="match status" value="1"/>
</dbReference>